<dbReference type="Ensembl" id="ENSHHUT00000052634.1">
    <property type="protein sequence ID" value="ENSHHUP00000050829.1"/>
    <property type="gene ID" value="ENSHHUG00000030654.1"/>
</dbReference>
<keyword evidence="3" id="KW-1185">Reference proteome</keyword>
<evidence type="ECO:0000313" key="3">
    <source>
        <dbReference type="Proteomes" id="UP000314982"/>
    </source>
</evidence>
<organism evidence="2 3">
    <name type="scientific">Hucho hucho</name>
    <name type="common">huchen</name>
    <dbReference type="NCBI Taxonomy" id="62062"/>
    <lineage>
        <taxon>Eukaryota</taxon>
        <taxon>Metazoa</taxon>
        <taxon>Chordata</taxon>
        <taxon>Craniata</taxon>
        <taxon>Vertebrata</taxon>
        <taxon>Euteleostomi</taxon>
        <taxon>Actinopterygii</taxon>
        <taxon>Neopterygii</taxon>
        <taxon>Teleostei</taxon>
        <taxon>Protacanthopterygii</taxon>
        <taxon>Salmoniformes</taxon>
        <taxon>Salmonidae</taxon>
        <taxon>Salmoninae</taxon>
        <taxon>Hucho</taxon>
    </lineage>
</organism>
<reference evidence="3" key="1">
    <citation type="submission" date="2018-06" db="EMBL/GenBank/DDBJ databases">
        <title>Genome assembly of Danube salmon.</title>
        <authorList>
            <person name="Macqueen D.J."/>
            <person name="Gundappa M.K."/>
        </authorList>
    </citation>
    <scope>NUCLEOTIDE SEQUENCE [LARGE SCALE GENOMIC DNA]</scope>
</reference>
<dbReference type="GeneTree" id="ENSGT01130000278459"/>
<sequence length="150" mass="16363">MVMENNQTTPPPEPTEEPAEQHRTAHSLTESIDIEDGKPDLLLVKEETIEDEPESIDLLSGLKMGEQGGWLEANRGDWAAILDSQTQTGAAKGPGDDITDQARTRGDIVEVSGWDSILNSGLGNNTVNHNQETDSRTQNNNETDNRLGEV</sequence>
<accession>A0A4W5NP21</accession>
<name>A0A4W5NP21_9TELE</name>
<reference evidence="2" key="3">
    <citation type="submission" date="2025-09" db="UniProtKB">
        <authorList>
            <consortium name="Ensembl"/>
        </authorList>
    </citation>
    <scope>IDENTIFICATION</scope>
</reference>
<feature type="region of interest" description="Disordered" evidence="1">
    <location>
        <begin position="119"/>
        <end position="150"/>
    </location>
</feature>
<evidence type="ECO:0000313" key="2">
    <source>
        <dbReference type="Ensembl" id="ENSHHUP00000050829.1"/>
    </source>
</evidence>
<dbReference type="AlphaFoldDB" id="A0A4W5NP21"/>
<protein>
    <submittedName>
        <fullName evidence="2">Uncharacterized protein</fullName>
    </submittedName>
</protein>
<dbReference type="Proteomes" id="UP000314982">
    <property type="component" value="Unassembled WGS sequence"/>
</dbReference>
<reference evidence="2" key="2">
    <citation type="submission" date="2025-08" db="UniProtKB">
        <authorList>
            <consortium name="Ensembl"/>
        </authorList>
    </citation>
    <scope>IDENTIFICATION</scope>
</reference>
<feature type="compositionally biased region" description="Polar residues" evidence="1">
    <location>
        <begin position="119"/>
        <end position="142"/>
    </location>
</feature>
<feature type="region of interest" description="Disordered" evidence="1">
    <location>
        <begin position="1"/>
        <end position="38"/>
    </location>
</feature>
<evidence type="ECO:0000256" key="1">
    <source>
        <dbReference type="SAM" id="MobiDB-lite"/>
    </source>
</evidence>
<proteinExistence type="predicted"/>